<dbReference type="InterPro" id="IPR009311">
    <property type="entry name" value="IFI6/IFI27-like"/>
</dbReference>
<dbReference type="Gene3D" id="6.10.110.10">
    <property type="match status" value="1"/>
</dbReference>
<reference evidence="6" key="1">
    <citation type="journal article" date="2020" name="Stud. Mycol.">
        <title>101 Dothideomycetes genomes: a test case for predicting lifestyles and emergence of pathogens.</title>
        <authorList>
            <person name="Haridas S."/>
            <person name="Albert R."/>
            <person name="Binder M."/>
            <person name="Bloem J."/>
            <person name="Labutti K."/>
            <person name="Salamov A."/>
            <person name="Andreopoulos B."/>
            <person name="Baker S."/>
            <person name="Barry K."/>
            <person name="Bills G."/>
            <person name="Bluhm B."/>
            <person name="Cannon C."/>
            <person name="Castanera R."/>
            <person name="Culley D."/>
            <person name="Daum C."/>
            <person name="Ezra D."/>
            <person name="Gonzalez J."/>
            <person name="Henrissat B."/>
            <person name="Kuo A."/>
            <person name="Liang C."/>
            <person name="Lipzen A."/>
            <person name="Lutzoni F."/>
            <person name="Magnuson J."/>
            <person name="Mondo S."/>
            <person name="Nolan M."/>
            <person name="Ohm R."/>
            <person name="Pangilinan J."/>
            <person name="Park H.-J."/>
            <person name="Ramirez L."/>
            <person name="Alfaro M."/>
            <person name="Sun H."/>
            <person name="Tritt A."/>
            <person name="Yoshinaga Y."/>
            <person name="Zwiers L.-H."/>
            <person name="Turgeon B."/>
            <person name="Goodwin S."/>
            <person name="Spatafora J."/>
            <person name="Crous P."/>
            <person name="Grigoriev I."/>
        </authorList>
    </citation>
    <scope>NUCLEOTIDE SEQUENCE</scope>
    <source>
        <strain evidence="6">CBS 133067</strain>
    </source>
</reference>
<dbReference type="AlphaFoldDB" id="A0A9P4MAH6"/>
<evidence type="ECO:0000256" key="3">
    <source>
        <dbReference type="ARBA" id="ARBA00022692"/>
    </source>
</evidence>
<evidence type="ECO:0000256" key="4">
    <source>
        <dbReference type="ARBA" id="ARBA00022989"/>
    </source>
</evidence>
<keyword evidence="7" id="KW-1185">Reference proteome</keyword>
<evidence type="ECO:0000256" key="5">
    <source>
        <dbReference type="ARBA" id="ARBA00023136"/>
    </source>
</evidence>
<dbReference type="InterPro" id="IPR038213">
    <property type="entry name" value="IFI6/IFI27-like_sf"/>
</dbReference>
<protein>
    <submittedName>
        <fullName evidence="6">Uncharacterized protein</fullName>
    </submittedName>
</protein>
<evidence type="ECO:0000256" key="2">
    <source>
        <dbReference type="ARBA" id="ARBA00007262"/>
    </source>
</evidence>
<dbReference type="GO" id="GO:0016020">
    <property type="term" value="C:membrane"/>
    <property type="evidence" value="ECO:0007669"/>
    <property type="project" value="UniProtKB-SubCell"/>
</dbReference>
<sequence length="50" mass="4862">MVALPLKVVGFGSGGVAAGSVAAWAQGTFYGAYVPAGSVFALAQYLGAVL</sequence>
<comment type="subcellular location">
    <subcellularLocation>
        <location evidence="1">Membrane</location>
        <topology evidence="1">Multi-pass membrane protein</topology>
    </subcellularLocation>
</comment>
<gene>
    <name evidence="6" type="ORF">NA57DRAFT_69904</name>
</gene>
<organism evidence="6 7">
    <name type="scientific">Rhizodiscina lignyota</name>
    <dbReference type="NCBI Taxonomy" id="1504668"/>
    <lineage>
        <taxon>Eukaryota</taxon>
        <taxon>Fungi</taxon>
        <taxon>Dikarya</taxon>
        <taxon>Ascomycota</taxon>
        <taxon>Pezizomycotina</taxon>
        <taxon>Dothideomycetes</taxon>
        <taxon>Pleosporomycetidae</taxon>
        <taxon>Aulographales</taxon>
        <taxon>Rhizodiscinaceae</taxon>
        <taxon>Rhizodiscina</taxon>
    </lineage>
</organism>
<accession>A0A9P4MAH6</accession>
<proteinExistence type="inferred from homology"/>
<name>A0A9P4MAH6_9PEZI</name>
<keyword evidence="5" id="KW-0472">Membrane</keyword>
<keyword evidence="3" id="KW-0812">Transmembrane</keyword>
<comment type="caution">
    <text evidence="6">The sequence shown here is derived from an EMBL/GenBank/DDBJ whole genome shotgun (WGS) entry which is preliminary data.</text>
</comment>
<dbReference type="Proteomes" id="UP000799772">
    <property type="component" value="Unassembled WGS sequence"/>
</dbReference>
<dbReference type="Pfam" id="PF06140">
    <property type="entry name" value="Ifi-6-16"/>
    <property type="match status" value="1"/>
</dbReference>
<evidence type="ECO:0000313" key="7">
    <source>
        <dbReference type="Proteomes" id="UP000799772"/>
    </source>
</evidence>
<dbReference type="EMBL" id="ML978121">
    <property type="protein sequence ID" value="KAF2103691.1"/>
    <property type="molecule type" value="Genomic_DNA"/>
</dbReference>
<comment type="similarity">
    <text evidence="2">Belongs to the IFI6/IFI27 family.</text>
</comment>
<evidence type="ECO:0000313" key="6">
    <source>
        <dbReference type="EMBL" id="KAF2103691.1"/>
    </source>
</evidence>
<keyword evidence="4" id="KW-1133">Transmembrane helix</keyword>
<evidence type="ECO:0000256" key="1">
    <source>
        <dbReference type="ARBA" id="ARBA00004141"/>
    </source>
</evidence>